<name>A0A9Q3EN65_9BASI</name>
<keyword evidence="3" id="KW-1185">Reference proteome</keyword>
<dbReference type="InterPro" id="IPR019405">
    <property type="entry name" value="Lactonase_7-beta_prop"/>
</dbReference>
<reference evidence="2" key="1">
    <citation type="submission" date="2021-03" db="EMBL/GenBank/DDBJ databases">
        <title>Draft genome sequence of rust myrtle Austropuccinia psidii MF-1, a brazilian biotype.</title>
        <authorList>
            <person name="Quecine M.C."/>
            <person name="Pachon D.M.R."/>
            <person name="Bonatelli M.L."/>
            <person name="Correr F.H."/>
            <person name="Franceschini L.M."/>
            <person name="Leite T.F."/>
            <person name="Margarido G.R.A."/>
            <person name="Almeida C.A."/>
            <person name="Ferrarezi J.A."/>
            <person name="Labate C.A."/>
        </authorList>
    </citation>
    <scope>NUCLEOTIDE SEQUENCE</scope>
    <source>
        <strain evidence="2">MF-1</strain>
    </source>
</reference>
<evidence type="ECO:0000313" key="3">
    <source>
        <dbReference type="Proteomes" id="UP000765509"/>
    </source>
</evidence>
<dbReference type="GO" id="GO:0017057">
    <property type="term" value="F:6-phosphogluconolactonase activity"/>
    <property type="evidence" value="ECO:0007669"/>
    <property type="project" value="TreeGrafter"/>
</dbReference>
<dbReference type="InterPro" id="IPR050282">
    <property type="entry name" value="Cycloisomerase_2"/>
</dbReference>
<evidence type="ECO:0000313" key="2">
    <source>
        <dbReference type="EMBL" id="MBW0524104.1"/>
    </source>
</evidence>
<dbReference type="PANTHER" id="PTHR30344:SF4">
    <property type="entry name" value="CYCLASE, PUTATIVE (AFU_ORTHOLOGUE AFUA_6G11580)-RELATED"/>
    <property type="match status" value="1"/>
</dbReference>
<protein>
    <recommendedName>
        <fullName evidence="4">Muconate cycloisomerase 1</fullName>
    </recommendedName>
</protein>
<dbReference type="SUPFAM" id="SSF75011">
    <property type="entry name" value="3-carboxy-cis,cis-mucoante lactonizing enzyme"/>
    <property type="match status" value="1"/>
</dbReference>
<comment type="caution">
    <text evidence="2">The sequence shown here is derived from an EMBL/GenBank/DDBJ whole genome shotgun (WGS) entry which is preliminary data.</text>
</comment>
<dbReference type="Pfam" id="PF10282">
    <property type="entry name" value="Lactonase"/>
    <property type="match status" value="1"/>
</dbReference>
<dbReference type="EMBL" id="AVOT02030794">
    <property type="protein sequence ID" value="MBW0524104.1"/>
    <property type="molecule type" value="Genomic_DNA"/>
</dbReference>
<sequence>MALLPFPILSQTPILILKIYCFTVLDSPSIKHVKFLVDHLLIFTPNLNLHLVLQQNFNLIFYHRCLKILKSLKAFGPHQFISYDHQNQVFFATTWSLPPHLSAWSIKFNPTSYPQISLINKIPIFAVSSYITSKFNLLFAAGGPTGQVLQLNPKTHQIQSILQQLNFIPQNQLLHHDRSKNALRNGSHAIEISKFNLTFVPDLGHNSIWVYKLNRQASHLDFIYQHKSLHQNDGPRHCVVSEDGKRLYVVTEHTSRVDVYNIHDDQLTLQTSSSILNDLSDPANFRGDTIRVLPSQFLTHQFNNHDLIFATTRGSNSSYLGALSIFDYDLNQKSIKKLIKWETPTSGGKANAIEFNLNPKSKKFGVVELVLTDDEIGYIFILEFNLEKIEITVLDKALIDQPGIGASHAQWIYP</sequence>
<dbReference type="Proteomes" id="UP000765509">
    <property type="component" value="Unassembled WGS sequence"/>
</dbReference>
<dbReference type="PANTHER" id="PTHR30344">
    <property type="entry name" value="6-PHOSPHOGLUCONOLACTONASE-RELATED"/>
    <property type="match status" value="1"/>
</dbReference>
<dbReference type="Gene3D" id="2.130.10.10">
    <property type="entry name" value="YVTN repeat-like/Quinoprotein amine dehydrogenase"/>
    <property type="match status" value="1"/>
</dbReference>
<evidence type="ECO:0000256" key="1">
    <source>
        <dbReference type="ARBA" id="ARBA00005564"/>
    </source>
</evidence>
<dbReference type="InterPro" id="IPR015943">
    <property type="entry name" value="WD40/YVTN_repeat-like_dom_sf"/>
</dbReference>
<comment type="similarity">
    <text evidence="1">Belongs to the cycloisomerase 2 family.</text>
</comment>
<proteinExistence type="inferred from homology"/>
<evidence type="ECO:0008006" key="4">
    <source>
        <dbReference type="Google" id="ProtNLM"/>
    </source>
</evidence>
<accession>A0A9Q3EN65</accession>
<organism evidence="2 3">
    <name type="scientific">Austropuccinia psidii MF-1</name>
    <dbReference type="NCBI Taxonomy" id="1389203"/>
    <lineage>
        <taxon>Eukaryota</taxon>
        <taxon>Fungi</taxon>
        <taxon>Dikarya</taxon>
        <taxon>Basidiomycota</taxon>
        <taxon>Pucciniomycotina</taxon>
        <taxon>Pucciniomycetes</taxon>
        <taxon>Pucciniales</taxon>
        <taxon>Sphaerophragmiaceae</taxon>
        <taxon>Austropuccinia</taxon>
    </lineage>
</organism>
<gene>
    <name evidence="2" type="ORF">O181_063819</name>
</gene>
<dbReference type="OrthoDB" id="1715191at2759"/>
<dbReference type="AlphaFoldDB" id="A0A9Q3EN65"/>